<dbReference type="GeneID" id="98835782"/>
<evidence type="ECO:0000313" key="2">
    <source>
        <dbReference type="Proteomes" id="UP001302265"/>
    </source>
</evidence>
<dbReference type="RefSeq" id="YP_011108873.1">
    <property type="nucleotide sequence ID" value="NC_092586.1"/>
</dbReference>
<proteinExistence type="predicted"/>
<dbReference type="Proteomes" id="UP001302265">
    <property type="component" value="Segment"/>
</dbReference>
<reference evidence="1 2" key="1">
    <citation type="journal article" date="2023" name="Nat. Microbiol.">
        <title>A compendium of viruses from methanogenic archaea reveals their diversity and adaptations to the gut environment.</title>
        <authorList>
            <person name="Medvedeva S."/>
            <person name="Borrel G."/>
            <person name="Krupovic M."/>
            <person name="Gribaldo S."/>
        </authorList>
    </citation>
    <scope>NUCLEOTIDE SEQUENCE [LARGE SCALE GENOMIC DNA]</scope>
</reference>
<evidence type="ECO:0000313" key="1">
    <source>
        <dbReference type="EMBL" id="DBA35320.1"/>
    </source>
</evidence>
<sequence length="80" mass="9133">MHHMARHMESDRVRQMDMDTVGDIDRVFPDGKRCRWLKTDIDSGLMAGGEVFVMGTCRLMGGVAYDRTCDGCSSYARDRR</sequence>
<name>A0AA87CI64_9CAUD</name>
<dbReference type="EMBL" id="BK063676">
    <property type="protein sequence ID" value="DBA35320.1"/>
    <property type="molecule type" value="Genomic_DNA"/>
</dbReference>
<accession>A0AA87CI64</accession>
<organism evidence="1 2">
    <name type="scientific">Caudoviricetes sp. vir215</name>
    <dbReference type="NCBI Taxonomy" id="3068354"/>
    <lineage>
        <taxon>Viruses</taxon>
        <taxon>Duplodnaviria</taxon>
        <taxon>Heunggongvirae</taxon>
        <taxon>Uroviricota</taxon>
        <taxon>Caudoviricetes</taxon>
    </lineage>
</organism>
<protein>
    <submittedName>
        <fullName evidence="1">Uncharacterized protein</fullName>
    </submittedName>
</protein>
<gene>
    <name evidence="1" type="ORF">vir215_00018</name>
</gene>
<keyword evidence="2" id="KW-1185">Reference proteome</keyword>